<evidence type="ECO:0000256" key="2">
    <source>
        <dbReference type="ARBA" id="ARBA00023002"/>
    </source>
</evidence>
<dbReference type="InterPro" id="IPR002347">
    <property type="entry name" value="SDR_fam"/>
</dbReference>
<dbReference type="GO" id="GO:0019433">
    <property type="term" value="P:triglyceride catabolic process"/>
    <property type="evidence" value="ECO:0007669"/>
    <property type="project" value="TreeGrafter"/>
</dbReference>
<evidence type="ECO:0000256" key="1">
    <source>
        <dbReference type="ARBA" id="ARBA00006484"/>
    </source>
</evidence>
<dbReference type="GO" id="GO:0005811">
    <property type="term" value="C:lipid droplet"/>
    <property type="evidence" value="ECO:0007669"/>
    <property type="project" value="TreeGrafter"/>
</dbReference>
<dbReference type="PRINTS" id="PR00080">
    <property type="entry name" value="SDRFAMILY"/>
</dbReference>
<dbReference type="InterPro" id="IPR036291">
    <property type="entry name" value="NAD(P)-bd_dom_sf"/>
</dbReference>
<dbReference type="GO" id="GO:0005783">
    <property type="term" value="C:endoplasmic reticulum"/>
    <property type="evidence" value="ECO:0007669"/>
    <property type="project" value="TreeGrafter"/>
</dbReference>
<sequence length="284" mass="30763">MAITRKTCLVTGCSAGGVGPAFAEAFRNKGYHVFVTARTPSKVPESLREAANVTVIALDVTNLESIASAAEEVRKHTDRLDVLINNAGLGLNMPGLDTSIEEAKKLFDLNFFGVLAMMQAFGPMLVAARGCVVNNSSVGSVFPFAFSSIYNATKAALNQASETWRLEMAPLGVRVITLVTGGIATKFFVNLQTLTFPENSYYNCVKDIIEDNPEENPYGVKPEVFAQDVLNRVEKGATGKQWVGGGASIGRFALWLLPQGVIDMMILSQKPWSKKLAQEHLKTE</sequence>
<accession>A0A1T3CIJ0</accession>
<comment type="caution">
    <text evidence="4">The sequence shown here is derived from an EMBL/GenBank/DDBJ whole genome shotgun (WGS) entry which is preliminary data.</text>
</comment>
<dbReference type="EMBL" id="LVVK01000017">
    <property type="protein sequence ID" value="OPB40903.1"/>
    <property type="molecule type" value="Genomic_DNA"/>
</dbReference>
<organism evidence="4 5">
    <name type="scientific">Trichoderma guizhouense</name>
    <dbReference type="NCBI Taxonomy" id="1491466"/>
    <lineage>
        <taxon>Eukaryota</taxon>
        <taxon>Fungi</taxon>
        <taxon>Dikarya</taxon>
        <taxon>Ascomycota</taxon>
        <taxon>Pezizomycotina</taxon>
        <taxon>Sordariomycetes</taxon>
        <taxon>Hypocreomycetidae</taxon>
        <taxon>Hypocreales</taxon>
        <taxon>Hypocreaceae</taxon>
        <taxon>Trichoderma</taxon>
    </lineage>
</organism>
<dbReference type="Pfam" id="PF00106">
    <property type="entry name" value="adh_short"/>
    <property type="match status" value="1"/>
</dbReference>
<dbReference type="Proteomes" id="UP000191004">
    <property type="component" value="Unassembled WGS sequence"/>
</dbReference>
<dbReference type="GO" id="GO:0006654">
    <property type="term" value="P:phosphatidic acid biosynthetic process"/>
    <property type="evidence" value="ECO:0007669"/>
    <property type="project" value="TreeGrafter"/>
</dbReference>
<dbReference type="OrthoDB" id="2102561at2759"/>
<evidence type="ECO:0000256" key="3">
    <source>
        <dbReference type="RuleBase" id="RU000363"/>
    </source>
</evidence>
<dbReference type="Gene3D" id="3.40.50.720">
    <property type="entry name" value="NAD(P)-binding Rossmann-like Domain"/>
    <property type="match status" value="1"/>
</dbReference>
<dbReference type="GO" id="GO:0004806">
    <property type="term" value="F:triacylglycerol lipase activity"/>
    <property type="evidence" value="ECO:0007669"/>
    <property type="project" value="TreeGrafter"/>
</dbReference>
<name>A0A1T3CIJ0_9HYPO</name>
<gene>
    <name evidence="4" type="ORF">A0O28_0009840</name>
</gene>
<reference evidence="4 5" key="1">
    <citation type="submission" date="2016-04" db="EMBL/GenBank/DDBJ databases">
        <title>Multiple horizontal gene transfer events from other fungi enriched the ability of the initially mycotrophic fungus Trichoderma (Ascomycota) to feed on dead plant biomass.</title>
        <authorList>
            <person name="Atanasova L."/>
            <person name="Chenthamara K."/>
            <person name="Zhang J."/>
            <person name="Grujic M."/>
            <person name="Henrissat B."/>
            <person name="Kuo A."/>
            <person name="Aertz A."/>
            <person name="Salamov A."/>
            <person name="Lipzen A."/>
            <person name="Labutti K."/>
            <person name="Barry K."/>
            <person name="Miao Y."/>
            <person name="Rahimi M.J."/>
            <person name="Shen Q."/>
            <person name="Grigoriev I.V."/>
            <person name="Kubicek C.P."/>
            <person name="Druzhinina I.S."/>
        </authorList>
    </citation>
    <scope>NUCLEOTIDE SEQUENCE [LARGE SCALE GENOMIC DNA]</scope>
    <source>
        <strain evidence="4 5">NJAU 4742</strain>
    </source>
</reference>
<dbReference type="AlphaFoldDB" id="A0A1T3CIJ0"/>
<evidence type="ECO:0000313" key="5">
    <source>
        <dbReference type="Proteomes" id="UP000191004"/>
    </source>
</evidence>
<dbReference type="PANTHER" id="PTHR44169">
    <property type="entry name" value="NADPH-DEPENDENT 1-ACYLDIHYDROXYACETONE PHOSPHATE REDUCTASE"/>
    <property type="match status" value="1"/>
</dbReference>
<proteinExistence type="inferred from homology"/>
<dbReference type="GO" id="GO:0000140">
    <property type="term" value="F:acylglycerone-phosphate reductase (NADP+) activity"/>
    <property type="evidence" value="ECO:0007669"/>
    <property type="project" value="TreeGrafter"/>
</dbReference>
<dbReference type="PANTHER" id="PTHR44169:SF6">
    <property type="entry name" value="NADPH-DEPENDENT 1-ACYLDIHYDROXYACETONE PHOSPHATE REDUCTASE"/>
    <property type="match status" value="1"/>
</dbReference>
<dbReference type="CDD" id="cd05374">
    <property type="entry name" value="17beta-HSD-like_SDR_c"/>
    <property type="match status" value="1"/>
</dbReference>
<keyword evidence="2" id="KW-0560">Oxidoreductase</keyword>
<evidence type="ECO:0000313" key="4">
    <source>
        <dbReference type="EMBL" id="OPB40903.1"/>
    </source>
</evidence>
<keyword evidence="5" id="KW-1185">Reference proteome</keyword>
<protein>
    <submittedName>
        <fullName evidence="4">Short chain dehydrogenase/reductase</fullName>
    </submittedName>
</protein>
<dbReference type="PRINTS" id="PR00081">
    <property type="entry name" value="GDHRDH"/>
</dbReference>
<comment type="similarity">
    <text evidence="1 3">Belongs to the short-chain dehydrogenases/reductases (SDR) family.</text>
</comment>
<dbReference type="SUPFAM" id="SSF51735">
    <property type="entry name" value="NAD(P)-binding Rossmann-fold domains"/>
    <property type="match status" value="1"/>
</dbReference>